<dbReference type="EMBL" id="AP023418">
    <property type="protein sequence ID" value="BCK82120.1"/>
    <property type="molecule type" value="Genomic_DNA"/>
</dbReference>
<evidence type="ECO:0000313" key="2">
    <source>
        <dbReference type="EMBL" id="BCK82120.1"/>
    </source>
</evidence>
<dbReference type="KEGG" id="vcop:MM50RIKEN_18810"/>
<name>A0A810Q1A9_9FIRM</name>
<gene>
    <name evidence="1" type="ORF">MM50RIKEN_18810</name>
    <name evidence="2" type="ORF">MM50RIKEN_18830</name>
</gene>
<evidence type="ECO:0000313" key="3">
    <source>
        <dbReference type="Proteomes" id="UP000681035"/>
    </source>
</evidence>
<dbReference type="Proteomes" id="UP000681035">
    <property type="component" value="Chromosome"/>
</dbReference>
<reference evidence="1" key="1">
    <citation type="submission" date="2020-09" db="EMBL/GenBank/DDBJ databases">
        <title>New species isolated from human feces.</title>
        <authorList>
            <person name="Kitahara M."/>
            <person name="Shigeno Y."/>
            <person name="Shime M."/>
            <person name="Matsumoto Y."/>
            <person name="Nakamura S."/>
            <person name="Motooka D."/>
            <person name="Fukuoka S."/>
            <person name="Nishikawa H."/>
            <person name="Benno Y."/>
        </authorList>
    </citation>
    <scope>NUCLEOTIDE SEQUENCE</scope>
    <source>
        <strain evidence="1">MM50</strain>
    </source>
</reference>
<sequence length="52" mass="5837">MKWAEFISSHLNLIRGPHKSLLLWGAGKKMRNLGTVQVPTEAFMAVLKLDSD</sequence>
<protein>
    <submittedName>
        <fullName evidence="1">Uncharacterized protein</fullName>
    </submittedName>
</protein>
<keyword evidence="3" id="KW-1185">Reference proteome</keyword>
<accession>A0A810Q1A9</accession>
<dbReference type="AlphaFoldDB" id="A0A810Q1A9"/>
<organism evidence="1 3">
    <name type="scientific">Vescimonas coprocola</name>
    <dbReference type="NCBI Taxonomy" id="2714355"/>
    <lineage>
        <taxon>Bacteria</taxon>
        <taxon>Bacillati</taxon>
        <taxon>Bacillota</taxon>
        <taxon>Clostridia</taxon>
        <taxon>Eubacteriales</taxon>
        <taxon>Oscillospiraceae</taxon>
        <taxon>Vescimonas</taxon>
    </lineage>
</organism>
<proteinExistence type="predicted"/>
<dbReference type="EMBL" id="AP023418">
    <property type="protein sequence ID" value="BCK82118.1"/>
    <property type="molecule type" value="Genomic_DNA"/>
</dbReference>
<evidence type="ECO:0000313" key="1">
    <source>
        <dbReference type="EMBL" id="BCK82118.1"/>
    </source>
</evidence>
<dbReference type="KEGG" id="vcop:MM50RIKEN_18830"/>